<proteinExistence type="predicted"/>
<gene>
    <name evidence="1" type="ORF">LCGC14_2730210</name>
</gene>
<comment type="caution">
    <text evidence="1">The sequence shown here is derived from an EMBL/GenBank/DDBJ whole genome shotgun (WGS) entry which is preliminary data.</text>
</comment>
<dbReference type="EMBL" id="LAZR01049404">
    <property type="protein sequence ID" value="KKK89725.1"/>
    <property type="molecule type" value="Genomic_DNA"/>
</dbReference>
<reference evidence="1" key="1">
    <citation type="journal article" date="2015" name="Nature">
        <title>Complex archaea that bridge the gap between prokaryotes and eukaryotes.</title>
        <authorList>
            <person name="Spang A."/>
            <person name="Saw J.H."/>
            <person name="Jorgensen S.L."/>
            <person name="Zaremba-Niedzwiedzka K."/>
            <person name="Martijn J."/>
            <person name="Lind A.E."/>
            <person name="van Eijk R."/>
            <person name="Schleper C."/>
            <person name="Guy L."/>
            <person name="Ettema T.J."/>
        </authorList>
    </citation>
    <scope>NUCLEOTIDE SEQUENCE</scope>
</reference>
<organism evidence="1">
    <name type="scientific">marine sediment metagenome</name>
    <dbReference type="NCBI Taxonomy" id="412755"/>
    <lineage>
        <taxon>unclassified sequences</taxon>
        <taxon>metagenomes</taxon>
        <taxon>ecological metagenomes</taxon>
    </lineage>
</organism>
<dbReference type="AlphaFoldDB" id="A0A0F8ZUV9"/>
<protein>
    <submittedName>
        <fullName evidence="1">Uncharacterized protein</fullName>
    </submittedName>
</protein>
<sequence length="199" mass="21154">MTLRGDTLDKLVLKTGGDGLNPLVPKMPTDADLEACRLADYAGVLLTLPASKWPGPEFISIVAGRTQQMIFESTSGIGHAQFVSGLSRGAAVVGLIVDTAPDLMRLQHVMDATMPAISIGDADLPTVAPWLVRSLVESAANIVEKTDALNLNNVLAFNYGVYWAAAAIIPPTHEGRQTAALDWLRKVTEYYGSLGLVPA</sequence>
<name>A0A0F8ZUV9_9ZZZZ</name>
<evidence type="ECO:0000313" key="1">
    <source>
        <dbReference type="EMBL" id="KKK89725.1"/>
    </source>
</evidence>
<accession>A0A0F8ZUV9</accession>